<dbReference type="AlphaFoldDB" id="A0A063Y1Q4"/>
<dbReference type="InterPro" id="IPR001650">
    <property type="entry name" value="Helicase_C-like"/>
</dbReference>
<evidence type="ECO:0000256" key="7">
    <source>
        <dbReference type="ARBA" id="ARBA00023159"/>
    </source>
</evidence>
<dbReference type="CDD" id="cd18793">
    <property type="entry name" value="SF2_C_SNF"/>
    <property type="match status" value="1"/>
</dbReference>
<organism evidence="13 14">
    <name type="scientific">Nitrincola lacisaponensis</name>
    <dbReference type="NCBI Taxonomy" id="267850"/>
    <lineage>
        <taxon>Bacteria</taxon>
        <taxon>Pseudomonadati</taxon>
        <taxon>Pseudomonadota</taxon>
        <taxon>Gammaproteobacteria</taxon>
        <taxon>Oceanospirillales</taxon>
        <taxon>Oceanospirillaceae</taxon>
        <taxon>Nitrincola</taxon>
    </lineage>
</organism>
<dbReference type="InterPro" id="IPR023949">
    <property type="entry name" value="Helicase_RapA"/>
</dbReference>
<dbReference type="InterPro" id="IPR040766">
    <property type="entry name" value="Tudor_2_RapA"/>
</dbReference>
<dbReference type="PANTHER" id="PTHR45766">
    <property type="entry name" value="DNA ANNEALING HELICASE AND ENDONUCLEASE ZRANB3 FAMILY MEMBER"/>
    <property type="match status" value="1"/>
</dbReference>
<proteinExistence type="inferred from homology"/>
<dbReference type="Pfam" id="PF12137">
    <property type="entry name" value="RapA_C"/>
    <property type="match status" value="1"/>
</dbReference>
<evidence type="ECO:0000256" key="10">
    <source>
        <dbReference type="SAM" id="Coils"/>
    </source>
</evidence>
<dbReference type="GO" id="GO:0016817">
    <property type="term" value="F:hydrolase activity, acting on acid anhydrides"/>
    <property type="evidence" value="ECO:0007669"/>
    <property type="project" value="InterPro"/>
</dbReference>
<accession>A0A063Y1Q4</accession>
<evidence type="ECO:0000313" key="14">
    <source>
        <dbReference type="Proteomes" id="UP000027318"/>
    </source>
</evidence>
<dbReference type="Pfam" id="PF00271">
    <property type="entry name" value="Helicase_C"/>
    <property type="match status" value="1"/>
</dbReference>
<evidence type="ECO:0000256" key="4">
    <source>
        <dbReference type="ARBA" id="ARBA00022840"/>
    </source>
</evidence>
<comment type="similarity">
    <text evidence="9">Belongs to the SNF2/RAD54 helicase family. RapA subfamily.</text>
</comment>
<dbReference type="EC" id="3.6.4.-" evidence="9"/>
<dbReference type="Pfam" id="PF18337">
    <property type="entry name" value="Tudor_RapA"/>
    <property type="match status" value="1"/>
</dbReference>
<evidence type="ECO:0000256" key="3">
    <source>
        <dbReference type="ARBA" id="ARBA00022806"/>
    </source>
</evidence>
<keyword evidence="10" id="KW-0175">Coiled coil</keyword>
<dbReference type="Gene3D" id="3.40.50.10810">
    <property type="entry name" value="Tandem AAA-ATPase domain"/>
    <property type="match status" value="1"/>
</dbReference>
<keyword evidence="7 9" id="KW-0010">Activator</keyword>
<feature type="domain" description="Helicase ATP-binding" evidence="11">
    <location>
        <begin position="171"/>
        <end position="342"/>
    </location>
</feature>
<dbReference type="GO" id="GO:0004386">
    <property type="term" value="F:helicase activity"/>
    <property type="evidence" value="ECO:0007669"/>
    <property type="project" value="UniProtKB-UniRule"/>
</dbReference>
<keyword evidence="6 9" id="KW-0238">DNA-binding</keyword>
<dbReference type="Pfam" id="PF00176">
    <property type="entry name" value="SNF2-rel_dom"/>
    <property type="match status" value="1"/>
</dbReference>
<evidence type="ECO:0000256" key="6">
    <source>
        <dbReference type="ARBA" id="ARBA00023125"/>
    </source>
</evidence>
<keyword evidence="1 9" id="KW-0547">Nucleotide-binding</keyword>
<comment type="function">
    <text evidence="9">Transcription regulator that activates transcription by stimulating RNA polymerase (RNAP) recycling in case of stress conditions such as supercoiled DNA or high salt concentrations. Probably acts by releasing the RNAP, when it is trapped or immobilized on tightly supercoiled DNA. Does not activate transcription on linear DNA. Probably not involved in DNA repair.</text>
</comment>
<dbReference type="SMART" id="SM00487">
    <property type="entry name" value="DEXDc"/>
    <property type="match status" value="1"/>
</dbReference>
<keyword evidence="14" id="KW-1185">Reference proteome</keyword>
<keyword evidence="2 9" id="KW-0378">Hydrolase</keyword>
<dbReference type="InterPro" id="IPR057342">
    <property type="entry name" value="DEXDc_RapA"/>
</dbReference>
<evidence type="ECO:0000256" key="1">
    <source>
        <dbReference type="ARBA" id="ARBA00022741"/>
    </source>
</evidence>
<feature type="short sequence motif" description="DEAH box" evidence="9">
    <location>
        <begin position="288"/>
        <end position="291"/>
    </location>
</feature>
<dbReference type="NCBIfam" id="NF003426">
    <property type="entry name" value="PRK04914.1"/>
    <property type="match status" value="1"/>
</dbReference>
<evidence type="ECO:0000256" key="8">
    <source>
        <dbReference type="ARBA" id="ARBA00023163"/>
    </source>
</evidence>
<dbReference type="Pfam" id="PF18339">
    <property type="entry name" value="Tudor_1_RapA"/>
    <property type="match status" value="1"/>
</dbReference>
<comment type="subunit">
    <text evidence="9">Interacts with the RNAP. Has a higher affinity for the core RNAP than for the holoenzyme. Its ATPase activity is stimulated by binding to RNAP.</text>
</comment>
<dbReference type="Gene3D" id="6.10.140.2230">
    <property type="match status" value="1"/>
</dbReference>
<evidence type="ECO:0000256" key="5">
    <source>
        <dbReference type="ARBA" id="ARBA00023015"/>
    </source>
</evidence>
<dbReference type="PROSITE" id="PS51194">
    <property type="entry name" value="HELICASE_CTER"/>
    <property type="match status" value="1"/>
</dbReference>
<evidence type="ECO:0000313" key="13">
    <source>
        <dbReference type="EMBL" id="KDE38432.1"/>
    </source>
</evidence>
<dbReference type="CDD" id="cd18011">
    <property type="entry name" value="DEXDc_RapA"/>
    <property type="match status" value="1"/>
</dbReference>
<dbReference type="GO" id="GO:0006355">
    <property type="term" value="P:regulation of DNA-templated transcription"/>
    <property type="evidence" value="ECO:0007669"/>
    <property type="project" value="UniProtKB-UniRule"/>
</dbReference>
<dbReference type="SUPFAM" id="SSF52540">
    <property type="entry name" value="P-loop containing nucleoside triphosphate hydrolases"/>
    <property type="match status" value="2"/>
</dbReference>
<dbReference type="GO" id="GO:0003677">
    <property type="term" value="F:DNA binding"/>
    <property type="evidence" value="ECO:0007669"/>
    <property type="project" value="UniProtKB-KW"/>
</dbReference>
<dbReference type="STRING" id="267850.ADINL_2887"/>
<dbReference type="InterPro" id="IPR022737">
    <property type="entry name" value="RapA_C"/>
</dbReference>
<evidence type="ECO:0000259" key="11">
    <source>
        <dbReference type="PROSITE" id="PS51192"/>
    </source>
</evidence>
<dbReference type="GO" id="GO:0005524">
    <property type="term" value="F:ATP binding"/>
    <property type="evidence" value="ECO:0007669"/>
    <property type="project" value="UniProtKB-UniRule"/>
</dbReference>
<dbReference type="Gene3D" id="6.10.140.1500">
    <property type="match status" value="1"/>
</dbReference>
<dbReference type="InterPro" id="IPR014001">
    <property type="entry name" value="Helicase_ATP-bd"/>
</dbReference>
<keyword evidence="3 9" id="KW-0347">Helicase</keyword>
<dbReference type="InterPro" id="IPR049730">
    <property type="entry name" value="SNF2/RAD54-like_C"/>
</dbReference>
<sequence length="958" mass="108709">MTEGFRLSQTEFVPGQRWISNTEVDLGLGIVVESANRRVEISFPAAGEVRTYAIDNAPLSRVCYEADEEIYSDEGVVIQVRERIEHNGCFIYLGEDAAGNEVILPELHLDSAVHFSKPQERLFAGQIDRHGLFKLRVETLEHRHRLEQSPAYGLLGARVALLPHQLYIAAELASRPVPRALLADEVGLGKTIEAGMILHQRLISERARRVLILLPDSLLHQWLVEMHRRFNLTFSLLDAERCEALQASGHDNPFESAQRVISPVSLMTRDAARLEQAVAAGWDLLVVDEAHHLGWSREVVSHAYHCVERLAQRSEGLLLLTATPEQLGPEGHYARLRLLDPERYPDLDRFLEQEQQYFHLNHLIGSLLEGGAAFLRQDRHTQRELAARLGEEAITHWLAAPALSQDNLLDRLIHQLVDQQGTGRVLFRNTRRTVEGFPARRFQGYPLLAPNFYAPQGADVQLEPLLHPERHLGTDWISVDPRVAWLQDWLKQHRRDKVLVICAHAETAVALDEYLSLRLGVRSSVFHEGMSLVNRDRSAAYFADQELGAQVLICSEIGSEGRNFQFCHHLVLFDLPLSPDLLEQRIGRLDRIGQTQDVQIHLPYYRQSPTDVLMQWYHQGLNAFERVCAVGDALYQRFAQPLHAAMHQPEDAAALESLLHATQEAREALEQELAEGRDRLLEMSSFNAERADQVLQAMQSEDDVSRIQTYAERLFDRFGISLQPHGRHGLVLHPGEHMLCQLAELPEEGMTLTFSREEALQREEIEFMSWEHPLMIELMEMLTHNEMGNNAICMLKLPALPPGTLLLEAIYELNLTVPRALQLPRYLPGGYVRLLLDSEGRDLSEVLGHQPLNQLAQPLKLSTSQNMVRMVRDKITVQLQQAQQLADARLPVLRETALQTLSLERDAAYQRLEALARVNPAVDEAELEAHRLDTRTLQQGLQNARLRLDAVRVIVVAD</sequence>
<dbReference type="EMBL" id="JMSZ01000042">
    <property type="protein sequence ID" value="KDE38432.1"/>
    <property type="molecule type" value="Genomic_DNA"/>
</dbReference>
<name>A0A063Y1Q4_9GAMM</name>
<keyword evidence="8 9" id="KW-0804">Transcription</keyword>
<dbReference type="Gene3D" id="2.30.30.930">
    <property type="match status" value="1"/>
</dbReference>
<dbReference type="PROSITE" id="PS51192">
    <property type="entry name" value="HELICASE_ATP_BIND_1"/>
    <property type="match status" value="1"/>
</dbReference>
<protein>
    <recommendedName>
        <fullName evidence="9">RNA polymerase-associated protein RapA</fullName>
        <ecNumber evidence="9">3.6.4.-</ecNumber>
    </recommendedName>
    <alternativeName>
        <fullName evidence="9">ATP-dependent helicase HepA</fullName>
    </alternativeName>
</protein>
<dbReference type="Gene3D" id="3.30.360.80">
    <property type="match status" value="1"/>
</dbReference>
<keyword evidence="5 9" id="KW-0805">Transcription regulation</keyword>
<dbReference type="InterPro" id="IPR038718">
    <property type="entry name" value="SNF2-like_sf"/>
</dbReference>
<dbReference type="PATRIC" id="fig|267850.7.peg.2838"/>
<keyword evidence="4 9" id="KW-0067">ATP-binding</keyword>
<dbReference type="Gene3D" id="3.40.50.300">
    <property type="entry name" value="P-loop containing nucleotide triphosphate hydrolases"/>
    <property type="match status" value="1"/>
</dbReference>
<dbReference type="InterPro" id="IPR040765">
    <property type="entry name" value="Tudor_1_RapA"/>
</dbReference>
<reference evidence="13 14" key="1">
    <citation type="journal article" date="2005" name="Int. J. Syst. Evol. Microbiol.">
        <title>Nitrincola lacisaponensis gen. nov., sp. nov., a novel alkaliphilic bacterium isolated from an alkaline, saline lake.</title>
        <authorList>
            <person name="Dimitriu P.A."/>
            <person name="Shukla S.K."/>
            <person name="Conradt J."/>
            <person name="Marquez M.C."/>
            <person name="Ventosa A."/>
            <person name="Maglia A."/>
            <person name="Peyton B.M."/>
            <person name="Pinkart H.C."/>
            <person name="Mormile M.R."/>
        </authorList>
    </citation>
    <scope>NUCLEOTIDE SEQUENCE [LARGE SCALE GENOMIC DNA]</scope>
    <source>
        <strain evidence="13 14">4CA</strain>
    </source>
</reference>
<evidence type="ECO:0000256" key="9">
    <source>
        <dbReference type="HAMAP-Rule" id="MF_01821"/>
    </source>
</evidence>
<evidence type="ECO:0000256" key="2">
    <source>
        <dbReference type="ARBA" id="ARBA00022801"/>
    </source>
</evidence>
<dbReference type="SMART" id="SM00490">
    <property type="entry name" value="HELICc"/>
    <property type="match status" value="1"/>
</dbReference>
<evidence type="ECO:0000259" key="12">
    <source>
        <dbReference type="PROSITE" id="PS51194"/>
    </source>
</evidence>
<gene>
    <name evidence="9" type="primary">rapA</name>
    <name evidence="13" type="ORF">ADINL_2887</name>
</gene>
<feature type="coiled-coil region" evidence="10">
    <location>
        <begin position="652"/>
        <end position="679"/>
    </location>
</feature>
<dbReference type="InterPro" id="IPR027417">
    <property type="entry name" value="P-loop_NTPase"/>
</dbReference>
<feature type="binding site" evidence="9">
    <location>
        <begin position="184"/>
        <end position="191"/>
    </location>
    <ligand>
        <name>ATP</name>
        <dbReference type="ChEBI" id="CHEBI:30616"/>
    </ligand>
</feature>
<comment type="caution">
    <text evidence="13">The sequence shown here is derived from an EMBL/GenBank/DDBJ whole genome shotgun (WGS) entry which is preliminary data.</text>
</comment>
<dbReference type="HAMAP" id="MF_01821">
    <property type="entry name" value="Helicase_RapA"/>
    <property type="match status" value="1"/>
</dbReference>
<dbReference type="Proteomes" id="UP000027318">
    <property type="component" value="Unassembled WGS sequence"/>
</dbReference>
<dbReference type="PANTHER" id="PTHR45766:SF6">
    <property type="entry name" value="SWI_SNF-RELATED MATRIX-ASSOCIATED ACTIN-DEPENDENT REGULATOR OF CHROMATIN SUBFAMILY A-LIKE PROTEIN 1"/>
    <property type="match status" value="1"/>
</dbReference>
<dbReference type="InterPro" id="IPR000330">
    <property type="entry name" value="SNF2_N"/>
</dbReference>
<dbReference type="Gene3D" id="2.30.30.140">
    <property type="match status" value="1"/>
</dbReference>
<feature type="domain" description="Helicase C-terminal" evidence="12">
    <location>
        <begin position="485"/>
        <end position="681"/>
    </location>
</feature>